<dbReference type="NCBIfam" id="NF003814">
    <property type="entry name" value="PRK05406.1-3"/>
    <property type="match status" value="1"/>
</dbReference>
<dbReference type="NCBIfam" id="NF003816">
    <property type="entry name" value="PRK05406.1-5"/>
    <property type="match status" value="1"/>
</dbReference>
<gene>
    <name evidence="1" type="ORF">BG55_21430</name>
</gene>
<reference evidence="1 2" key="1">
    <citation type="submission" date="2014-02" db="EMBL/GenBank/DDBJ databases">
        <title>Draft genome of Erwinia mallotivora strain BT-MARDI, a papaya dieback pathogen.</title>
        <authorList>
            <person name="Redzuan R."/>
            <person name="Abu Bakar N."/>
            <person name="Badrun R."/>
            <person name="Mohd Raih M.F."/>
            <person name="Rozano L."/>
            <person name="Mat Amin N."/>
        </authorList>
    </citation>
    <scope>NUCLEOTIDE SEQUENCE [LARGE SCALE GENOMIC DNA]</scope>
    <source>
        <strain evidence="1 2">BT-MARDI</strain>
    </source>
</reference>
<dbReference type="SUPFAM" id="SSF88713">
    <property type="entry name" value="Glycoside hydrolase/deacetylase"/>
    <property type="match status" value="1"/>
</dbReference>
<dbReference type="OrthoDB" id="9773478at2"/>
<organism evidence="1 2">
    <name type="scientific">Erwinia mallotivora</name>
    <dbReference type="NCBI Taxonomy" id="69222"/>
    <lineage>
        <taxon>Bacteria</taxon>
        <taxon>Pseudomonadati</taxon>
        <taxon>Pseudomonadota</taxon>
        <taxon>Gammaproteobacteria</taxon>
        <taxon>Enterobacterales</taxon>
        <taxon>Erwiniaceae</taxon>
        <taxon>Erwinia</taxon>
    </lineage>
</organism>
<dbReference type="Proteomes" id="UP000019918">
    <property type="component" value="Unassembled WGS sequence"/>
</dbReference>
<dbReference type="EMBL" id="JFHN01000074">
    <property type="protein sequence ID" value="EXU73770.1"/>
    <property type="molecule type" value="Genomic_DNA"/>
</dbReference>
<accession>A0A014NJ04</accession>
<sequence>MKFIDLNADIGEGFGDYTIADDAALMPLITSANVACGFHAGDAVIMANTVALAKKYQVDLGAHVGFPDLAGFGRRRMHIEPEVMAHYVTYQLGALSAFARAADYPLTHMSFHGALGNMVSEDAALAQVLLQAVSNFDAKMIVSTLPGNAVESAARALNLPVVCTFLADRAYESNGLLVSRSKPGAVIHDKEQVRTRVRQLLREGTVESIDGITLPVNATSILVHGDTPESLGMVHTLREIIAEMGIVLMPPGQQQRQLTEEKARL</sequence>
<dbReference type="InterPro" id="IPR005501">
    <property type="entry name" value="LamB/YcsF/PxpA-like"/>
</dbReference>
<evidence type="ECO:0000313" key="2">
    <source>
        <dbReference type="Proteomes" id="UP000019918"/>
    </source>
</evidence>
<dbReference type="Gene3D" id="3.20.20.370">
    <property type="entry name" value="Glycoside hydrolase/deacetylase"/>
    <property type="match status" value="1"/>
</dbReference>
<evidence type="ECO:0000313" key="1">
    <source>
        <dbReference type="EMBL" id="EXU73770.1"/>
    </source>
</evidence>
<comment type="caution">
    <text evidence="1">The sequence shown here is derived from an EMBL/GenBank/DDBJ whole genome shotgun (WGS) entry which is preliminary data.</text>
</comment>
<dbReference type="AlphaFoldDB" id="A0A014NJ04"/>
<name>A0A014NJ04_9GAMM</name>
<dbReference type="RefSeq" id="WP_034941286.1">
    <property type="nucleotide sequence ID" value="NZ_JFHN01000074.1"/>
</dbReference>
<dbReference type="InterPro" id="IPR011330">
    <property type="entry name" value="Glyco_hydro/deAcase_b/a-brl"/>
</dbReference>
<protein>
    <recommendedName>
        <fullName evidence="3">5-oxoprolinase (ATP-hydrolyzing) subunit A</fullName>
    </recommendedName>
</protein>
<dbReference type="PATRIC" id="fig|69222.5.peg.4376"/>
<dbReference type="STRING" id="69222.BG55_21430"/>
<dbReference type="PANTHER" id="PTHR30292:SF0">
    <property type="entry name" value="5-OXOPROLINASE SUBUNIT A"/>
    <property type="match status" value="1"/>
</dbReference>
<keyword evidence="2" id="KW-1185">Reference proteome</keyword>
<dbReference type="PANTHER" id="PTHR30292">
    <property type="entry name" value="UNCHARACTERIZED PROTEIN YBGL-RELATED"/>
    <property type="match status" value="1"/>
</dbReference>
<dbReference type="Pfam" id="PF03746">
    <property type="entry name" value="LamB_YcsF"/>
    <property type="match status" value="1"/>
</dbReference>
<dbReference type="CDD" id="cd10787">
    <property type="entry name" value="LamB_YcsF_like"/>
    <property type="match status" value="1"/>
</dbReference>
<proteinExistence type="predicted"/>
<dbReference type="GO" id="GO:0005975">
    <property type="term" value="P:carbohydrate metabolic process"/>
    <property type="evidence" value="ECO:0007669"/>
    <property type="project" value="InterPro"/>
</dbReference>
<evidence type="ECO:0008006" key="3">
    <source>
        <dbReference type="Google" id="ProtNLM"/>
    </source>
</evidence>